<keyword evidence="2" id="KW-1185">Reference proteome</keyword>
<reference evidence="1 2" key="1">
    <citation type="journal article" date="2022" name="Hortic Res">
        <title>A haplotype resolved chromosomal level avocado genome allows analysis of novel avocado genes.</title>
        <authorList>
            <person name="Nath O."/>
            <person name="Fletcher S.J."/>
            <person name="Hayward A."/>
            <person name="Shaw L.M."/>
            <person name="Masouleh A.K."/>
            <person name="Furtado A."/>
            <person name="Henry R.J."/>
            <person name="Mitter N."/>
        </authorList>
    </citation>
    <scope>NUCLEOTIDE SEQUENCE [LARGE SCALE GENOMIC DNA]</scope>
    <source>
        <strain evidence="2">cv. Hass</strain>
    </source>
</reference>
<organism evidence="1 2">
    <name type="scientific">Persea americana</name>
    <name type="common">Avocado</name>
    <dbReference type="NCBI Taxonomy" id="3435"/>
    <lineage>
        <taxon>Eukaryota</taxon>
        <taxon>Viridiplantae</taxon>
        <taxon>Streptophyta</taxon>
        <taxon>Embryophyta</taxon>
        <taxon>Tracheophyta</taxon>
        <taxon>Spermatophyta</taxon>
        <taxon>Magnoliopsida</taxon>
        <taxon>Magnoliidae</taxon>
        <taxon>Laurales</taxon>
        <taxon>Lauraceae</taxon>
        <taxon>Persea</taxon>
    </lineage>
</organism>
<proteinExistence type="predicted"/>
<evidence type="ECO:0000313" key="1">
    <source>
        <dbReference type="EMBL" id="KAJ8634365.1"/>
    </source>
</evidence>
<protein>
    <submittedName>
        <fullName evidence="1">Uncharacterized protein</fullName>
    </submittedName>
</protein>
<sequence>MATSFPSILNTNESHNTLISINVAAQTPLKLTSTNYLSWKLQFHTLFIGYDLLGYIDGSKPCPSATLTQNNTTRSNPAHTLWIRQDHLILNAIIGSISHTIIPFIAQAKTAREAWTILATTYAKPSRGRIKQAKSQLKMITKGSDSVTTFLQSIKAKADELALLGAPLDAEDLTDKILDGLGDEYRELTRAVQARDMPITFEELHEKLLNFEASVITSKPDPLQFPATANPTSRNPASWSSPAPSVKESEDKREIHHPPDQVRESEEKLGIDQDQVKESEEKLGIDQDQVKESEDNREIHHSPDQVMESEDKQRIHHLPGHDNHGVHVCHKCGWAFPNPHPSAKHRRAHKKVCGKLMGSKITGSEEKFHHSDSDSDEAHKHSTTGQGLGDKVSGTVPGRSSRSEEELFADAVTEFADAESHHTEEGVVISDKMPQPNDSTQGDQIKEVHTLESEPEQVGSGVHLEGHALHSIPDAIGASTSGKKTNAAVEQTQLSSSDDFLPSSSSPLEPTVPISDSKENSSFTFGDDVNPSVSVVGTDTDAGVNGAITEDKILSTTAILPATEEEFSETNTSTLTTRVDSFKDAVVDFMDPDSTISLPHEEQCDVSGQQKDLSEKSSEMELGPVEVEAGEHLGASIDTHQVPQASLHNDSRTEVYETVAENVSDVSSLEVVPAGNNTDMKSDACKDFMPLNPEVTQTLASVEEMESNSHCSHPVLEQSYSGSMSIKSDEDVFPTTVQMQEVNLQVDGSKELIVDQSGVGEDPNREASQYLGISSSECAAKEIHSKGLGTPSDSTKEFTPDDPVMGSSEAHAAQHCPEDSKEGSLGEGKPLQIFPHEVLPEAAVVPVDGGSSAVSSVSTEVHQEIAKGSEGFVVYEESVTVQADAVLGYGEVRTEDVNSLCSMLVTNESAINATEMKPQMHDKAGRNEVDGNLQLTEATDVFVVLESKGNDVGSCSLESISDNNQQSCHNEVDQESSKEHAPEEPAKLPADPESFVKSPFAPAKSGNNYSLDGDDVYEGGDNILKQDASTSVLVADSSVDPSVDSVSKTDTLEGYRGSVSESIAQGLRDKVNGAVAEGSNKSQEEVFSDAVAEFPGSELRHAEKGVVVSDTIPQPYDSMHDDQVQNLHDLERKTDLLDSGIPLQDHALHSTPDGSGASISDMKTNMVAEQTASLLDPAAPTNDSFENPNSSCGVDVNSSVAVVGLDAYAEGTGESTEDKFLSATAILPANEVEFLSITTNISTITAGDGPSEDTVNDLKVLDSTISHTHEEQSNASGQREDQSEMSPRMQSGLVEVEAGRHLGVSADTDQVPQAEACLHSDHRADVYETTVENLPVFSTPEIVPAMNTAEMKSDACKDHMALKPEVTQTLTAVEVMESHSHCSGLLESQSGSMPIESGESTDVFSATMQNQEVNLQVDEPAIRSMSKELIVDQSGVGEDLTKETSQFVGISSHESVAKEVHFNGMGTLSDSIGAFTPDDAVMGSSEVVPTQSRSNDNKSGSLGEEEPHCVLSHELLPEDPTVPVTGGGITGTSAATKFHEEIAKENGGYGIHEDTKSVHTNGVRDHGETGTKDGNSLSGTQVPHDSATNVMEMNPQMLENAGVNEELLPVEEESSVQSSFSPSRNGNEYLTKGDASEGGNTILKKDASASVLIVDASVDSLSQTDRVEGPWGSVSQSQSNDNKLGSSNDNKLGSLGEEEPRCVLSHELLPEDPTVPVTGGGITGSSAATDFHEEIAKEIGGYGIHEDTKSGHANGVGDCGEKGTKDGNSLSGTQLPHESATNVMEMNPQMLENAGVNEELLPVEEESSVQSSFSPSRNGNEYLTKGDASEGSNTILKKDAGASVLIVDASVDSLSRTDSVEGPWGSVSQSQSNDNKLGSLGEEEPHCVLSHELLPEDPTVPVTGGGITGSSAATKFHEEIAKEIGGYGIHEDTKSVHTNGVRDCGEAGTEDGNSLSGTQVPHESATNVMEMNPQMLENAGVNEELLPVEEESSDQSSFSPSHNGNEYLTKGVASEGGNTILKKDASASVLIVDASVESLSQTDSVEGTWSSVSQSQSNDNKLGSLGEEEPHCVLSHELLPEDPTVPVTGGGITGSSAATDFHEEIAKEIGGYGIHEDTKSGHANGVGDCGEKGTKDGNSLSGTQVPHESATNVVEMNPQMLENAGVNEELLPVEEESSVRSSFSPSRNGNEYLTKGDASEGGSTILKKDASASVLIVDASVDSLSQTDSVEGTWGSVSDGMVPSMREASDAMPIPQTETLSDIDIQAPKEVSVTNSMKQNPADNTDVFEAPSFMTLVEPTRGDNIQQSSAETQSGHNLQRPSSTLQTGWFPSLTNVVNESQGRKKNEEIIAKVVNWSPGKPHTPLRNLLVDANHEGKHMASTPAQDHRTLKSHEGPVPEVEVVPAKTALEVSTVPTAKETTNTEWNSPARLPVIKREKRKREEKKKEKNPMAKSKFVMPIVATLLLFLFVSAKKSGDVTDLQIGVKHKPESCDIRAHKGDRIKVHYRGKLTDGTVFDSSFERGDPIEFELGSGQVIKGWDQGLLGMCVGEKRKLKIPAKLGYGAQGSPPKIPGGATLIFDTELVAVNGKTGGAFSAASEGEREAISNRASPPQLCKMGISRDSMHKRRATGGKKKAWRKKRKYELGRQPANTKLSSNKTVRRVRVRGGNVKWRALRLDTGNYSWGSEAVTRKTRVLDVVYNASNNELVRTQTLVKSAIVQVDAAPFKQWYLQHYGVDIGRKKKAPAVKKEAAEEGEGATEEVKKSNHVTRKLEKRLQGHKLDPHIEEQFSGGRLLAAISSRPGQCGRADGYILEGKELEFYMKKIQRKKGKGAAA</sequence>
<evidence type="ECO:0000313" key="2">
    <source>
        <dbReference type="Proteomes" id="UP001234297"/>
    </source>
</evidence>
<name>A0ACC2LLL4_PERAE</name>
<dbReference type="EMBL" id="CM056816">
    <property type="protein sequence ID" value="KAJ8634365.1"/>
    <property type="molecule type" value="Genomic_DNA"/>
</dbReference>
<dbReference type="Proteomes" id="UP001234297">
    <property type="component" value="Chromosome 8"/>
</dbReference>
<accession>A0ACC2LLL4</accession>
<comment type="caution">
    <text evidence="1">The sequence shown here is derived from an EMBL/GenBank/DDBJ whole genome shotgun (WGS) entry which is preliminary data.</text>
</comment>
<gene>
    <name evidence="1" type="ORF">MRB53_027701</name>
</gene>